<reference evidence="1 2" key="1">
    <citation type="journal article" date="2015" name="Nature">
        <title>rRNA introns, odd ribosomes, and small enigmatic genomes across a large radiation of phyla.</title>
        <authorList>
            <person name="Brown C.T."/>
            <person name="Hug L.A."/>
            <person name="Thomas B.C."/>
            <person name="Sharon I."/>
            <person name="Castelle C.J."/>
            <person name="Singh A."/>
            <person name="Wilkins M.J."/>
            <person name="Williams K.H."/>
            <person name="Banfield J.F."/>
        </authorList>
    </citation>
    <scope>NUCLEOTIDE SEQUENCE [LARGE SCALE GENOMIC DNA]</scope>
</reference>
<dbReference type="EMBL" id="CP011209">
    <property type="protein sequence ID" value="AKM77794.1"/>
    <property type="molecule type" value="Genomic_DNA"/>
</dbReference>
<sequence>MSSTRPGSPASVEAQAVRDRITTIASRLKGIEEEIRQRNTERDNLLLELEETRRSVAQIGIQVNKIFETQA</sequence>
<gene>
    <name evidence="1" type="ORF">UX70_C0001G0056</name>
</gene>
<protein>
    <submittedName>
        <fullName evidence="1">Uncharacterized protein</fullName>
    </submittedName>
</protein>
<evidence type="ECO:0000313" key="2">
    <source>
        <dbReference type="Proteomes" id="UP000035656"/>
    </source>
</evidence>
<dbReference type="KEGG" id="pwo:UX70_C0001G0056"/>
<dbReference type="STRING" id="1619007.UX70_C0001G0056"/>
<proteinExistence type="predicted"/>
<organism evidence="1 2">
    <name type="scientific">Candidatus Wolfebacteria bacterium GW2011_GWB1_47_1</name>
    <dbReference type="NCBI Taxonomy" id="1619007"/>
    <lineage>
        <taxon>Bacteria</taxon>
        <taxon>Candidatus Wolfeibacteriota</taxon>
    </lineage>
</organism>
<dbReference type="AlphaFoldDB" id="A0A0G4AQL8"/>
<dbReference type="Proteomes" id="UP000035656">
    <property type="component" value="Chromosome"/>
</dbReference>
<name>A0A0G4AQL8_9BACT</name>
<accession>A0A0G4AQL8</accession>
<evidence type="ECO:0000313" key="1">
    <source>
        <dbReference type="EMBL" id="AKM77794.1"/>
    </source>
</evidence>